<keyword evidence="2" id="KW-1185">Reference proteome</keyword>
<dbReference type="Proteomes" id="UP001419268">
    <property type="component" value="Unassembled WGS sequence"/>
</dbReference>
<proteinExistence type="predicted"/>
<reference evidence="1 2" key="1">
    <citation type="submission" date="2024-01" db="EMBL/GenBank/DDBJ databases">
        <title>Genome assemblies of Stephania.</title>
        <authorList>
            <person name="Yang L."/>
        </authorList>
    </citation>
    <scope>NUCLEOTIDE SEQUENCE [LARGE SCALE GENOMIC DNA]</scope>
    <source>
        <strain evidence="1">JXDWG</strain>
        <tissue evidence="1">Leaf</tissue>
    </source>
</reference>
<organism evidence="1 2">
    <name type="scientific">Stephania cephalantha</name>
    <dbReference type="NCBI Taxonomy" id="152367"/>
    <lineage>
        <taxon>Eukaryota</taxon>
        <taxon>Viridiplantae</taxon>
        <taxon>Streptophyta</taxon>
        <taxon>Embryophyta</taxon>
        <taxon>Tracheophyta</taxon>
        <taxon>Spermatophyta</taxon>
        <taxon>Magnoliopsida</taxon>
        <taxon>Ranunculales</taxon>
        <taxon>Menispermaceae</taxon>
        <taxon>Menispermoideae</taxon>
        <taxon>Cissampelideae</taxon>
        <taxon>Stephania</taxon>
    </lineage>
</organism>
<protein>
    <submittedName>
        <fullName evidence="1">Uncharacterized protein</fullName>
    </submittedName>
</protein>
<evidence type="ECO:0000313" key="1">
    <source>
        <dbReference type="EMBL" id="KAK9149395.1"/>
    </source>
</evidence>
<comment type="caution">
    <text evidence="1">The sequence shown here is derived from an EMBL/GenBank/DDBJ whole genome shotgun (WGS) entry which is preliminary data.</text>
</comment>
<evidence type="ECO:0000313" key="2">
    <source>
        <dbReference type="Proteomes" id="UP001419268"/>
    </source>
</evidence>
<dbReference type="AlphaFoldDB" id="A0AAP0PPD9"/>
<gene>
    <name evidence="1" type="ORF">Scep_008152</name>
</gene>
<name>A0AAP0PPD9_9MAGN</name>
<accession>A0AAP0PPD9</accession>
<sequence>MLELEYNLYCFHENKIQRTGVERITELFRVFSAKNQSAIRDLISSVVRKAEMLATNALNRGRKKMGMEVEIVLESNYVYDEEAAMQL</sequence>
<dbReference type="EMBL" id="JBBNAG010000003">
    <property type="protein sequence ID" value="KAK9149395.1"/>
    <property type="molecule type" value="Genomic_DNA"/>
</dbReference>